<reference evidence="3 4" key="1">
    <citation type="submission" date="2020-07" db="EMBL/GenBank/DDBJ databases">
        <title>Sequencing the genomes of 1000 actinobacteria strains.</title>
        <authorList>
            <person name="Klenk H.-P."/>
        </authorList>
    </citation>
    <scope>NUCLEOTIDE SEQUENCE [LARGE SCALE GENOMIC DNA]</scope>
    <source>
        <strain evidence="3 4">DSM 15131</strain>
    </source>
</reference>
<feature type="transmembrane region" description="Helical" evidence="2">
    <location>
        <begin position="256"/>
        <end position="280"/>
    </location>
</feature>
<feature type="transmembrane region" description="Helical" evidence="2">
    <location>
        <begin position="100"/>
        <end position="119"/>
    </location>
</feature>
<gene>
    <name evidence="3" type="ORF">BJ993_002275</name>
</gene>
<sequence>MTLAPERPVEPKGAGPAGMSPGSRKMADDALRGTLPFKALSTFGDFYTFVGKVFRTMFTTRFRFAEFISQAWFVTTVSFGPALLVSIPFCVVIIFQVNQLLIQIGAVDLAGAGAAVAVVREIGPIVSVLVVAGAGATAICADLGSRKIREEIDAMVTLGIDPIERLVVPRIVASTLVGVALNGMVTVVGLVGGYFFSVVLQGATPGLYLSDLTLLVGLPDFLASEAKAAIFGLLAGLTACYLGLNAKGGPKGVGEAVNQTVVFAFMLLFAANSVISALFLQIKLGA</sequence>
<dbReference type="Pfam" id="PF02405">
    <property type="entry name" value="MlaE"/>
    <property type="match status" value="1"/>
</dbReference>
<dbReference type="GO" id="GO:0043190">
    <property type="term" value="C:ATP-binding cassette (ABC) transporter complex"/>
    <property type="evidence" value="ECO:0007669"/>
    <property type="project" value="InterPro"/>
</dbReference>
<dbReference type="InterPro" id="IPR030802">
    <property type="entry name" value="Permease_MalE"/>
</dbReference>
<name>A0A7Z0CNS8_9ACTN</name>
<keyword evidence="2" id="KW-0812">Transmembrane</keyword>
<dbReference type="EMBL" id="JACBZM010000001">
    <property type="protein sequence ID" value="NYI45195.1"/>
    <property type="molecule type" value="Genomic_DNA"/>
</dbReference>
<dbReference type="GO" id="GO:0005548">
    <property type="term" value="F:phospholipid transporter activity"/>
    <property type="evidence" value="ECO:0007669"/>
    <property type="project" value="TreeGrafter"/>
</dbReference>
<feature type="transmembrane region" description="Helical" evidence="2">
    <location>
        <begin position="71"/>
        <end position="95"/>
    </location>
</feature>
<keyword evidence="2" id="KW-0472">Membrane</keyword>
<evidence type="ECO:0000313" key="4">
    <source>
        <dbReference type="Proteomes" id="UP000562045"/>
    </source>
</evidence>
<dbReference type="PANTHER" id="PTHR30188">
    <property type="entry name" value="ABC TRANSPORTER PERMEASE PROTEIN-RELATED"/>
    <property type="match status" value="1"/>
</dbReference>
<evidence type="ECO:0000256" key="2">
    <source>
        <dbReference type="SAM" id="Phobius"/>
    </source>
</evidence>
<feature type="transmembrane region" description="Helical" evidence="2">
    <location>
        <begin position="228"/>
        <end position="244"/>
    </location>
</feature>
<protein>
    <submittedName>
        <fullName evidence="3">Phospholipid/cholesterol/gamma-HCH transport system permease protein</fullName>
    </submittedName>
</protein>
<feature type="transmembrane region" description="Helical" evidence="2">
    <location>
        <begin position="125"/>
        <end position="145"/>
    </location>
</feature>
<dbReference type="AlphaFoldDB" id="A0A7Z0CNS8"/>
<keyword evidence="2" id="KW-1133">Transmembrane helix</keyword>
<comment type="caution">
    <text evidence="3">The sequence shown here is derived from an EMBL/GenBank/DDBJ whole genome shotgun (WGS) entry which is preliminary data.</text>
</comment>
<accession>A0A7Z0CNS8</accession>
<dbReference type="Proteomes" id="UP000562045">
    <property type="component" value="Unassembled WGS sequence"/>
</dbReference>
<organism evidence="3 4">
    <name type="scientific">Nocardioides aromaticivorans</name>
    <dbReference type="NCBI Taxonomy" id="200618"/>
    <lineage>
        <taxon>Bacteria</taxon>
        <taxon>Bacillati</taxon>
        <taxon>Actinomycetota</taxon>
        <taxon>Actinomycetes</taxon>
        <taxon>Propionibacteriales</taxon>
        <taxon>Nocardioidaceae</taxon>
        <taxon>Nocardioides</taxon>
    </lineage>
</organism>
<dbReference type="PANTHER" id="PTHR30188:SF4">
    <property type="entry name" value="PROTEIN TRIGALACTOSYLDIACYLGLYCEROL 1, CHLOROPLASTIC"/>
    <property type="match status" value="1"/>
</dbReference>
<proteinExistence type="predicted"/>
<evidence type="ECO:0000313" key="3">
    <source>
        <dbReference type="EMBL" id="NYI45195.1"/>
    </source>
</evidence>
<evidence type="ECO:0000256" key="1">
    <source>
        <dbReference type="SAM" id="MobiDB-lite"/>
    </source>
</evidence>
<feature type="region of interest" description="Disordered" evidence="1">
    <location>
        <begin position="1"/>
        <end position="26"/>
    </location>
</feature>